<dbReference type="InterPro" id="IPR003746">
    <property type="entry name" value="DUF167"/>
</dbReference>
<dbReference type="HAMAP" id="MF_00634">
    <property type="entry name" value="UPF0235"/>
    <property type="match status" value="1"/>
</dbReference>
<protein>
    <recommendedName>
        <fullName evidence="2">UPF0235 protein PUV54_10910</fullName>
    </recommendedName>
</protein>
<dbReference type="Gene3D" id="3.30.1200.10">
    <property type="entry name" value="YggU-like"/>
    <property type="match status" value="1"/>
</dbReference>
<evidence type="ECO:0000256" key="1">
    <source>
        <dbReference type="ARBA" id="ARBA00010364"/>
    </source>
</evidence>
<organism evidence="3 4">
    <name type="scientific">Hyphococcus flavus</name>
    <dbReference type="NCBI Taxonomy" id="1866326"/>
    <lineage>
        <taxon>Bacteria</taxon>
        <taxon>Pseudomonadati</taxon>
        <taxon>Pseudomonadota</taxon>
        <taxon>Alphaproteobacteria</taxon>
        <taxon>Parvularculales</taxon>
        <taxon>Parvularculaceae</taxon>
        <taxon>Hyphococcus</taxon>
    </lineage>
</organism>
<evidence type="ECO:0000313" key="3">
    <source>
        <dbReference type="EMBL" id="WDI30467.1"/>
    </source>
</evidence>
<dbReference type="InterPro" id="IPR036591">
    <property type="entry name" value="YggU-like_sf"/>
</dbReference>
<reference evidence="3" key="1">
    <citation type="submission" date="2023-02" db="EMBL/GenBank/DDBJ databases">
        <title>Genome sequence of Hyphococcus flavus.</title>
        <authorList>
            <person name="Rong J.-C."/>
            <person name="Zhao Q."/>
            <person name="Yi M."/>
            <person name="Wu J.-Y."/>
        </authorList>
    </citation>
    <scope>NUCLEOTIDE SEQUENCE</scope>
    <source>
        <strain evidence="3">MCCC 1K03223</strain>
    </source>
</reference>
<dbReference type="Pfam" id="PF02594">
    <property type="entry name" value="DUF167"/>
    <property type="match status" value="1"/>
</dbReference>
<comment type="similarity">
    <text evidence="1 2">Belongs to the UPF0235 family.</text>
</comment>
<name>A0AAE9ZDF6_9PROT</name>
<dbReference type="SMART" id="SM01152">
    <property type="entry name" value="DUF167"/>
    <property type="match status" value="1"/>
</dbReference>
<sequence>MPVFSLRKNGAVLFIRVSTNAKKDDIVGVWRGPDGEERLSIRVMSPPDKGKANKAIIALLANAVDEPKSALTIASGETSRLKTVEMLADPATLAERLAKIIENAKNESKP</sequence>
<dbReference type="KEGG" id="hfl:PUV54_10910"/>
<dbReference type="EMBL" id="CP118166">
    <property type="protein sequence ID" value="WDI30467.1"/>
    <property type="molecule type" value="Genomic_DNA"/>
</dbReference>
<accession>A0AAE9ZDF6</accession>
<evidence type="ECO:0000313" key="4">
    <source>
        <dbReference type="Proteomes" id="UP001214043"/>
    </source>
</evidence>
<dbReference type="NCBIfam" id="TIGR00251">
    <property type="entry name" value="DUF167 family protein"/>
    <property type="match status" value="1"/>
</dbReference>
<evidence type="ECO:0000256" key="2">
    <source>
        <dbReference type="HAMAP-Rule" id="MF_00634"/>
    </source>
</evidence>
<dbReference type="SUPFAM" id="SSF69786">
    <property type="entry name" value="YggU-like"/>
    <property type="match status" value="1"/>
</dbReference>
<dbReference type="AlphaFoldDB" id="A0AAE9ZDF6"/>
<dbReference type="RefSeq" id="WP_274492269.1">
    <property type="nucleotide sequence ID" value="NZ_CP118166.1"/>
</dbReference>
<dbReference type="PANTHER" id="PTHR13420:SF7">
    <property type="entry name" value="UPF0235 PROTEIN C15ORF40"/>
    <property type="match status" value="1"/>
</dbReference>
<dbReference type="PANTHER" id="PTHR13420">
    <property type="entry name" value="UPF0235 PROTEIN C15ORF40"/>
    <property type="match status" value="1"/>
</dbReference>
<proteinExistence type="inferred from homology"/>
<gene>
    <name evidence="3" type="ORF">PUV54_10910</name>
</gene>
<dbReference type="Proteomes" id="UP001214043">
    <property type="component" value="Chromosome"/>
</dbReference>
<keyword evidence="4" id="KW-1185">Reference proteome</keyword>
<dbReference type="GO" id="GO:0005737">
    <property type="term" value="C:cytoplasm"/>
    <property type="evidence" value="ECO:0007669"/>
    <property type="project" value="TreeGrafter"/>
</dbReference>